<dbReference type="EMBL" id="JBHSHL010000014">
    <property type="protein sequence ID" value="MFC4804231.1"/>
    <property type="molecule type" value="Genomic_DNA"/>
</dbReference>
<gene>
    <name evidence="5" type="ORF">ACFO4R_03970</name>
</gene>
<evidence type="ECO:0000256" key="3">
    <source>
        <dbReference type="ARBA" id="ARBA00022777"/>
    </source>
</evidence>
<name>A0ABV9QNF1_9FIRM</name>
<dbReference type="Gene3D" id="3.40.1190.20">
    <property type="match status" value="1"/>
</dbReference>
<reference evidence="6" key="1">
    <citation type="journal article" date="2019" name="Int. J. Syst. Evol. Microbiol.">
        <title>The Global Catalogue of Microorganisms (GCM) 10K type strain sequencing project: providing services to taxonomists for standard genome sequencing and annotation.</title>
        <authorList>
            <consortium name="The Broad Institute Genomics Platform"/>
            <consortium name="The Broad Institute Genome Sequencing Center for Infectious Disease"/>
            <person name="Wu L."/>
            <person name="Ma J."/>
        </authorList>
    </citation>
    <scope>NUCLEOTIDE SEQUENCE [LARGE SCALE GENOMIC DNA]</scope>
    <source>
        <strain evidence="6">CCUG 46385</strain>
    </source>
</reference>
<evidence type="ECO:0000313" key="5">
    <source>
        <dbReference type="EMBL" id="MFC4804231.1"/>
    </source>
</evidence>
<dbReference type="Proteomes" id="UP001595916">
    <property type="component" value="Unassembled WGS sequence"/>
</dbReference>
<dbReference type="PANTHER" id="PTHR43085:SF41">
    <property type="entry name" value="FRUCTOSELYSINE 6-KINASE"/>
    <property type="match status" value="1"/>
</dbReference>
<keyword evidence="6" id="KW-1185">Reference proteome</keyword>
<dbReference type="InterPro" id="IPR050306">
    <property type="entry name" value="PfkB_Carbo_kinase"/>
</dbReference>
<dbReference type="GO" id="GO:0016301">
    <property type="term" value="F:kinase activity"/>
    <property type="evidence" value="ECO:0007669"/>
    <property type="project" value="UniProtKB-KW"/>
</dbReference>
<dbReference type="PANTHER" id="PTHR43085">
    <property type="entry name" value="HEXOKINASE FAMILY MEMBER"/>
    <property type="match status" value="1"/>
</dbReference>
<keyword evidence="2" id="KW-0808">Transferase</keyword>
<protein>
    <submittedName>
        <fullName evidence="5">PfkB family carbohydrate kinase</fullName>
    </submittedName>
</protein>
<dbReference type="RefSeq" id="WP_379787729.1">
    <property type="nucleotide sequence ID" value="NZ_JBHSHL010000014.1"/>
</dbReference>
<dbReference type="Pfam" id="PF00294">
    <property type="entry name" value="PfkB"/>
    <property type="match status" value="1"/>
</dbReference>
<evidence type="ECO:0000256" key="2">
    <source>
        <dbReference type="ARBA" id="ARBA00022679"/>
    </source>
</evidence>
<feature type="domain" description="Carbohydrate kinase PfkB" evidence="4">
    <location>
        <begin position="20"/>
        <end position="253"/>
    </location>
</feature>
<keyword evidence="3 5" id="KW-0418">Kinase</keyword>
<dbReference type="InterPro" id="IPR011611">
    <property type="entry name" value="PfkB_dom"/>
</dbReference>
<proteinExistence type="inferred from homology"/>
<dbReference type="SUPFAM" id="SSF53613">
    <property type="entry name" value="Ribokinase-like"/>
    <property type="match status" value="1"/>
</dbReference>
<evidence type="ECO:0000259" key="4">
    <source>
        <dbReference type="Pfam" id="PF00294"/>
    </source>
</evidence>
<dbReference type="InterPro" id="IPR002173">
    <property type="entry name" value="Carboh/pur_kinase_PfkB_CS"/>
</dbReference>
<evidence type="ECO:0000256" key="1">
    <source>
        <dbReference type="ARBA" id="ARBA00010688"/>
    </source>
</evidence>
<organism evidence="5 6">
    <name type="scientific">Filifactor villosus</name>
    <dbReference type="NCBI Taxonomy" id="29374"/>
    <lineage>
        <taxon>Bacteria</taxon>
        <taxon>Bacillati</taxon>
        <taxon>Bacillota</taxon>
        <taxon>Clostridia</taxon>
        <taxon>Peptostreptococcales</taxon>
        <taxon>Filifactoraceae</taxon>
        <taxon>Filifactor</taxon>
    </lineage>
</organism>
<sequence length="269" mass="30090">MSRLLGLGDNVLDRYIDKALMYPGGNAVNVSVMCKRYGIDTAYLGVIGSDEGGVHLLDCLKKEKVELSRIQLKEGTNSYSNIRLVEHDRIFSGSDMTMSNSISLDEKDLEYIGSFDIVHTDIYSNLEGRLKDIKRTGVKLSFDFSDEFTEEYLDEVLPYVDYAFLSGSNYSSQEVMKLLKEIKKKGVELVVVTKGKEGAFCIAQDEFFRQEVIPIEPVDTLGAGDSFISRVLTGMLKKEAPQVFLKEASKEAAKACMWEGAFGYAKKMK</sequence>
<dbReference type="PROSITE" id="PS00583">
    <property type="entry name" value="PFKB_KINASES_1"/>
    <property type="match status" value="1"/>
</dbReference>
<comment type="similarity">
    <text evidence="1">Belongs to the carbohydrate kinase PfkB family.</text>
</comment>
<evidence type="ECO:0000313" key="6">
    <source>
        <dbReference type="Proteomes" id="UP001595916"/>
    </source>
</evidence>
<accession>A0ABV9QNF1</accession>
<dbReference type="InterPro" id="IPR029056">
    <property type="entry name" value="Ribokinase-like"/>
</dbReference>
<comment type="caution">
    <text evidence="5">The sequence shown here is derived from an EMBL/GenBank/DDBJ whole genome shotgun (WGS) entry which is preliminary data.</text>
</comment>